<evidence type="ECO:0000313" key="1">
    <source>
        <dbReference type="EMBL" id="MBF7980250.1"/>
    </source>
</evidence>
<reference evidence="1 2" key="1">
    <citation type="submission" date="2020-11" db="EMBL/GenBank/DDBJ databases">
        <title>Taxonomic investigation of Rahnella strains.</title>
        <authorList>
            <person name="Lee S.D."/>
        </authorList>
    </citation>
    <scope>NUCLEOTIDE SEQUENCE [LARGE SCALE GENOMIC DNA]</scope>
    <source>
        <strain evidence="1 2">SAP-17</strain>
    </source>
</reference>
<sequence length="296" mass="34892">MKNRKLGIFEPLHAEGQTLCEKDFIALRLKSNEHAHWREFRILLDFYYEKKHETYDYSGIISPKFTLKTLISGKSFIDFINKSDEADVYIINAFPPLAYISYNVWMHGEAFHPGITERTQKLLDVCNIKIDLKCIPRHSHRTLCYSNFWIGTPNFWKLYAETILIPIEQYLLNNPESDISRSVLEDTTHTDPAPFLPFIIERLFSTFISMRNDITIVAYPFDYKNSRDYCLNDFETEVVKCMGKVIDKADSDDSYPNILKDSQYLYTKLYKNYFSEYYSIHPHPHTGYTASLFKKK</sequence>
<gene>
    <name evidence="1" type="ORF">IV433_12615</name>
</gene>
<comment type="caution">
    <text evidence="1">The sequence shown here is derived from an EMBL/GenBank/DDBJ whole genome shotgun (WGS) entry which is preliminary data.</text>
</comment>
<dbReference type="RefSeq" id="WP_195814568.1">
    <property type="nucleotide sequence ID" value="NZ_JADOBI010000005.1"/>
</dbReference>
<evidence type="ECO:0008006" key="3">
    <source>
        <dbReference type="Google" id="ProtNLM"/>
    </source>
</evidence>
<dbReference type="EMBL" id="JADOBI010000005">
    <property type="protein sequence ID" value="MBF7980250.1"/>
    <property type="molecule type" value="Genomic_DNA"/>
</dbReference>
<keyword evidence="2" id="KW-1185">Reference proteome</keyword>
<dbReference type="Proteomes" id="UP000636811">
    <property type="component" value="Unassembled WGS sequence"/>
</dbReference>
<protein>
    <recommendedName>
        <fullName evidence="3">DUF4422 domain-containing protein</fullName>
    </recommendedName>
</protein>
<evidence type="ECO:0000313" key="2">
    <source>
        <dbReference type="Proteomes" id="UP000636811"/>
    </source>
</evidence>
<accession>A0ABS0E885</accession>
<organism evidence="1 2">
    <name type="scientific">Rahnella laticis</name>
    <dbReference type="NCBI Taxonomy" id="2787622"/>
    <lineage>
        <taxon>Bacteria</taxon>
        <taxon>Pseudomonadati</taxon>
        <taxon>Pseudomonadota</taxon>
        <taxon>Gammaproteobacteria</taxon>
        <taxon>Enterobacterales</taxon>
        <taxon>Yersiniaceae</taxon>
        <taxon>Rahnella</taxon>
    </lineage>
</organism>
<name>A0ABS0E885_9GAMM</name>
<proteinExistence type="predicted"/>